<dbReference type="AlphaFoldDB" id="T2M982"/>
<comment type="catalytic activity">
    <reaction evidence="10">
        <text>1-octadecanoyl-2-(9Z-octadecenoyl)-sn-glycerol + H2O = 2-(9Z-octadecenoyl)-glycerol + octadecanoate + H(+)</text>
        <dbReference type="Rhea" id="RHEA:77103"/>
        <dbReference type="ChEBI" id="CHEBI:15377"/>
        <dbReference type="ChEBI" id="CHEBI:15378"/>
        <dbReference type="ChEBI" id="CHEBI:25629"/>
        <dbReference type="ChEBI" id="CHEBI:73990"/>
        <dbReference type="ChEBI" id="CHEBI:75468"/>
    </reaction>
</comment>
<dbReference type="EC" id="3.1.1.116" evidence="3"/>
<keyword evidence="2 13" id="KW-0378">Hydrolase</keyword>
<comment type="catalytic activity">
    <reaction evidence="9">
        <text>1,2-didecanoylglycerol + H2O = decanoylglycerol + decanoate + H(+)</text>
        <dbReference type="Rhea" id="RHEA:48596"/>
        <dbReference type="ChEBI" id="CHEBI:11152"/>
        <dbReference type="ChEBI" id="CHEBI:15377"/>
        <dbReference type="ChEBI" id="CHEBI:15378"/>
        <dbReference type="ChEBI" id="CHEBI:27689"/>
        <dbReference type="ChEBI" id="CHEBI:90605"/>
    </reaction>
</comment>
<comment type="catalytic activity">
    <reaction evidence="8">
        <text>1-octadecanoyl-2-(4Z,7Z,10Z,13Z,16Z,19Z-docosahexaenoyl)-sn-glycerol + H2O = 2-(4Z,7Z,10Z,13Z,16Z,19Z-docosahexaenoyl)-glycerol + octadecanoate + H(+)</text>
        <dbReference type="Rhea" id="RHEA:77107"/>
        <dbReference type="ChEBI" id="CHEBI:15377"/>
        <dbReference type="ChEBI" id="CHEBI:15378"/>
        <dbReference type="ChEBI" id="CHEBI:25629"/>
        <dbReference type="ChEBI" id="CHEBI:77129"/>
        <dbReference type="ChEBI" id="CHEBI:186738"/>
    </reaction>
</comment>
<dbReference type="OMA" id="FLGMSDN"/>
<evidence type="ECO:0000256" key="2">
    <source>
        <dbReference type="ARBA" id="ARBA00022801"/>
    </source>
</evidence>
<evidence type="ECO:0000313" key="13">
    <source>
        <dbReference type="EMBL" id="CDG68601.1"/>
    </source>
</evidence>
<protein>
    <recommendedName>
        <fullName evidence="7">sn-1-specific diacylglycerol lipase ABHD11</fullName>
        <ecNumber evidence="3">3.1.1.116</ecNumber>
    </recommendedName>
    <alternativeName>
        <fullName evidence="4">Alpha/beta hydrolase domain-containing protein 11</fullName>
    </alternativeName>
</protein>
<comment type="catalytic activity">
    <reaction evidence="11">
        <text>1-octadecanoyl-2-(5Z,8Z,11Z,14Z-eicosatetraenoyl)-sn-glycerol + H2O = 2-(5Z,8Z,11Z,14Z-eicosatetraenoyl)-glycerol + octadecanoate + H(+)</text>
        <dbReference type="Rhea" id="RHEA:38507"/>
        <dbReference type="ChEBI" id="CHEBI:15377"/>
        <dbReference type="ChEBI" id="CHEBI:15378"/>
        <dbReference type="ChEBI" id="CHEBI:25629"/>
        <dbReference type="ChEBI" id="CHEBI:52392"/>
        <dbReference type="ChEBI" id="CHEBI:75728"/>
    </reaction>
</comment>
<name>T2M982_HYDVU</name>
<sequence length="312" mass="35513">MSFNKIVFRGSAKFLLPFTQTWKLQHSCSTNFQTRIILQHSYSTNFQTRDVTLDYDLYNQTISNLDPIIVSHGLFGSKKNWRSLCKRINELTGRMVVAFDSVNHGSSSHHSDMSFEAMAYDLQNLLKKLQIKKSILVGHSMGGMLVMTAALMNPSDFSKLVVVDVAPTGPKSLKEILKYMNAMSNIDLLSMKKRKEIEEELGKSVESKQVLQFLMGNLDFSQGQFTWKCNLPALIQTYSTKRSFPEFRDDVTFSKPTLFIAGGLSQYITEEDYPLIKKRFPNSSIQRVPDAGHWVHADKPTDFLNLLTKFVA</sequence>
<accession>T2M982</accession>
<gene>
    <name evidence="13" type="primary">ABHD11</name>
</gene>
<comment type="catalytic activity">
    <reaction evidence="6">
        <text>a 1,3-diacyl-sn-glycerol + H2O = a 1-acyl-sn-glycerol + a fatty acid + H(+)</text>
        <dbReference type="Rhea" id="RHEA:38503"/>
        <dbReference type="ChEBI" id="CHEBI:15377"/>
        <dbReference type="ChEBI" id="CHEBI:15378"/>
        <dbReference type="ChEBI" id="CHEBI:28868"/>
        <dbReference type="ChEBI" id="CHEBI:64683"/>
        <dbReference type="ChEBI" id="CHEBI:77272"/>
    </reaction>
</comment>
<dbReference type="PANTHER" id="PTHR46118">
    <property type="entry name" value="PROTEIN ABHD11"/>
    <property type="match status" value="1"/>
</dbReference>
<dbReference type="InterPro" id="IPR029058">
    <property type="entry name" value="AB_hydrolase_fold"/>
</dbReference>
<evidence type="ECO:0000256" key="11">
    <source>
        <dbReference type="ARBA" id="ARBA00048919"/>
    </source>
</evidence>
<dbReference type="EMBL" id="HAAD01002369">
    <property type="protein sequence ID" value="CDG68601.1"/>
    <property type="molecule type" value="mRNA"/>
</dbReference>
<evidence type="ECO:0000256" key="3">
    <source>
        <dbReference type="ARBA" id="ARBA00026104"/>
    </source>
</evidence>
<evidence type="ECO:0000256" key="8">
    <source>
        <dbReference type="ARBA" id="ARBA00048283"/>
    </source>
</evidence>
<dbReference type="GO" id="GO:0052689">
    <property type="term" value="F:carboxylic ester hydrolase activity"/>
    <property type="evidence" value="ECO:0007669"/>
    <property type="project" value="TreeGrafter"/>
</dbReference>
<evidence type="ECO:0000256" key="7">
    <source>
        <dbReference type="ARBA" id="ARBA00044064"/>
    </source>
</evidence>
<evidence type="ECO:0000256" key="1">
    <source>
        <dbReference type="ARBA" id="ARBA00008645"/>
    </source>
</evidence>
<organism evidence="13">
    <name type="scientific">Hydra vulgaris</name>
    <name type="common">Hydra</name>
    <name type="synonym">Hydra attenuata</name>
    <dbReference type="NCBI Taxonomy" id="6087"/>
    <lineage>
        <taxon>Eukaryota</taxon>
        <taxon>Metazoa</taxon>
        <taxon>Cnidaria</taxon>
        <taxon>Hydrozoa</taxon>
        <taxon>Hydroidolina</taxon>
        <taxon>Anthoathecata</taxon>
        <taxon>Aplanulata</taxon>
        <taxon>Hydridae</taxon>
        <taxon>Hydra</taxon>
    </lineage>
</organism>
<dbReference type="KEGG" id="hmg:100203634"/>
<dbReference type="PRINTS" id="PR00111">
    <property type="entry name" value="ABHYDROLASE"/>
</dbReference>
<dbReference type="OrthoDB" id="8119704at2759"/>
<evidence type="ECO:0000256" key="10">
    <source>
        <dbReference type="ARBA" id="ARBA00048513"/>
    </source>
</evidence>
<dbReference type="InterPro" id="IPR000073">
    <property type="entry name" value="AB_hydrolase_1"/>
</dbReference>
<evidence type="ECO:0000256" key="5">
    <source>
        <dbReference type="ARBA" id="ARBA00043667"/>
    </source>
</evidence>
<dbReference type="Pfam" id="PF00561">
    <property type="entry name" value="Abhydrolase_1"/>
    <property type="match status" value="1"/>
</dbReference>
<reference evidence="13" key="1">
    <citation type="journal article" date="2013" name="Genome Biol. Evol.">
        <title>Punctuated emergences of genetic and phenotypic innovations in eumetazoan, bilaterian, euteleostome, and hominidae ancestors.</title>
        <authorList>
            <person name="Wenger Y."/>
            <person name="Galliot B."/>
        </authorList>
    </citation>
    <scope>NUCLEOTIDE SEQUENCE</scope>
    <source>
        <tissue evidence="13">Whole animals</tissue>
    </source>
</reference>
<evidence type="ECO:0000256" key="9">
    <source>
        <dbReference type="ARBA" id="ARBA00048504"/>
    </source>
</evidence>
<comment type="similarity">
    <text evidence="1">Belongs to the AB hydrolase superfamily.</text>
</comment>
<dbReference type="Gene3D" id="3.40.50.1820">
    <property type="entry name" value="alpha/beta hydrolase"/>
    <property type="match status" value="1"/>
</dbReference>
<proteinExistence type="evidence at transcript level"/>
<evidence type="ECO:0000256" key="4">
    <source>
        <dbReference type="ARBA" id="ARBA00042703"/>
    </source>
</evidence>
<dbReference type="SUPFAM" id="SSF53474">
    <property type="entry name" value="alpha/beta-Hydrolases"/>
    <property type="match status" value="1"/>
</dbReference>
<evidence type="ECO:0000259" key="12">
    <source>
        <dbReference type="Pfam" id="PF00561"/>
    </source>
</evidence>
<evidence type="ECO:0000256" key="6">
    <source>
        <dbReference type="ARBA" id="ARBA00043742"/>
    </source>
</evidence>
<comment type="catalytic activity">
    <reaction evidence="5">
        <text>a 1,2-diacyl-sn-glycerol + H2O = a 2-acylglycerol + a fatty acid + H(+)</text>
        <dbReference type="Rhea" id="RHEA:33275"/>
        <dbReference type="ChEBI" id="CHEBI:15377"/>
        <dbReference type="ChEBI" id="CHEBI:15378"/>
        <dbReference type="ChEBI" id="CHEBI:17389"/>
        <dbReference type="ChEBI" id="CHEBI:17815"/>
        <dbReference type="ChEBI" id="CHEBI:28868"/>
        <dbReference type="EC" id="3.1.1.116"/>
    </reaction>
</comment>
<dbReference type="GO" id="GO:0005739">
    <property type="term" value="C:mitochondrion"/>
    <property type="evidence" value="ECO:0007669"/>
    <property type="project" value="TreeGrafter"/>
</dbReference>
<dbReference type="PANTHER" id="PTHR46118:SF4">
    <property type="entry name" value="PROTEIN ABHD11"/>
    <property type="match status" value="1"/>
</dbReference>
<feature type="domain" description="AB hydrolase-1" evidence="12">
    <location>
        <begin position="67"/>
        <end position="165"/>
    </location>
</feature>